<reference evidence="17 18" key="1">
    <citation type="submission" date="2021-02" db="EMBL/GenBank/DDBJ databases">
        <title>Variation within the Batrachochytrium salamandrivorans European outbreak.</title>
        <authorList>
            <person name="Kelly M."/>
            <person name="Pasmans F."/>
            <person name="Shea T.P."/>
            <person name="Munoz J.F."/>
            <person name="Carranza S."/>
            <person name="Cuomo C.A."/>
            <person name="Martel A."/>
        </authorList>
    </citation>
    <scope>NUCLEOTIDE SEQUENCE [LARGE SCALE GENOMIC DNA]</scope>
    <source>
        <strain evidence="17 18">AMFP18/2</strain>
    </source>
</reference>
<dbReference type="Pfam" id="PF21136">
    <property type="entry name" value="WHD_MUS81"/>
    <property type="match status" value="1"/>
</dbReference>
<dbReference type="Pfam" id="PF02732">
    <property type="entry name" value="ERCC4"/>
    <property type="match status" value="1"/>
</dbReference>
<evidence type="ECO:0000256" key="2">
    <source>
        <dbReference type="ARBA" id="ARBA00004123"/>
    </source>
</evidence>
<dbReference type="SUPFAM" id="SSF47802">
    <property type="entry name" value="DNA polymerase beta, N-terminal domain-like"/>
    <property type="match status" value="1"/>
</dbReference>
<dbReference type="EC" id="3.1.22.-" evidence="14"/>
<evidence type="ECO:0000256" key="14">
    <source>
        <dbReference type="RuleBase" id="RU369042"/>
    </source>
</evidence>
<dbReference type="CDD" id="cd21036">
    <property type="entry name" value="WH_MUS81"/>
    <property type="match status" value="1"/>
</dbReference>
<dbReference type="Pfam" id="PF14716">
    <property type="entry name" value="HHH_8"/>
    <property type="match status" value="1"/>
</dbReference>
<evidence type="ECO:0000256" key="11">
    <source>
        <dbReference type="ARBA" id="ARBA00023204"/>
    </source>
</evidence>
<dbReference type="InterPro" id="IPR047417">
    <property type="entry name" value="WHD_MUS81"/>
</dbReference>
<keyword evidence="4 14" id="KW-0540">Nuclease</keyword>
<dbReference type="Gene3D" id="3.40.50.10130">
    <property type="match status" value="1"/>
</dbReference>
<dbReference type="PANTHER" id="PTHR13451:SF0">
    <property type="entry name" value="CROSSOVER JUNCTION ENDONUCLEASE MUS81"/>
    <property type="match status" value="1"/>
</dbReference>
<dbReference type="InterPro" id="IPR036388">
    <property type="entry name" value="WH-like_DNA-bd_sf"/>
</dbReference>
<keyword evidence="8 14" id="KW-0378">Hydrolase</keyword>
<accession>A0ABQ8FLA4</accession>
<dbReference type="InterPro" id="IPR033309">
    <property type="entry name" value="Mus81"/>
</dbReference>
<dbReference type="Gene3D" id="1.10.10.10">
    <property type="entry name" value="Winged helix-like DNA-binding domain superfamily/Winged helix DNA-binding domain"/>
    <property type="match status" value="1"/>
</dbReference>
<dbReference type="InterPro" id="IPR011335">
    <property type="entry name" value="Restrct_endonuc-II-like"/>
</dbReference>
<keyword evidence="10 14" id="KW-0233">DNA recombination</keyword>
<keyword evidence="13" id="KW-0469">Meiosis</keyword>
<evidence type="ECO:0000256" key="10">
    <source>
        <dbReference type="ARBA" id="ARBA00023172"/>
    </source>
</evidence>
<dbReference type="EMBL" id="JAFCIX010000042">
    <property type="protein sequence ID" value="KAH6600248.1"/>
    <property type="molecule type" value="Genomic_DNA"/>
</dbReference>
<comment type="caution">
    <text evidence="17">The sequence shown here is derived from an EMBL/GenBank/DDBJ whole genome shotgun (WGS) entry which is preliminary data.</text>
</comment>
<dbReference type="Gene3D" id="1.10.150.670">
    <property type="entry name" value="Crossover junction endonuclease EME1, DNA-binding domain"/>
    <property type="match status" value="1"/>
</dbReference>
<proteinExistence type="inferred from homology"/>
<keyword evidence="11 14" id="KW-0234">DNA repair</keyword>
<keyword evidence="7 14" id="KW-0227">DNA damage</keyword>
<dbReference type="SUPFAM" id="SSF52980">
    <property type="entry name" value="Restriction endonuclease-like"/>
    <property type="match status" value="1"/>
</dbReference>
<dbReference type="Proteomes" id="UP001648503">
    <property type="component" value="Unassembled WGS sequence"/>
</dbReference>
<keyword evidence="5 14" id="KW-0479">Metal-binding</keyword>
<comment type="cofactor">
    <cofactor evidence="1 14">
        <name>Mg(2+)</name>
        <dbReference type="ChEBI" id="CHEBI:18420"/>
    </cofactor>
</comment>
<evidence type="ECO:0000259" key="16">
    <source>
        <dbReference type="SMART" id="SM00891"/>
    </source>
</evidence>
<evidence type="ECO:0000256" key="8">
    <source>
        <dbReference type="ARBA" id="ARBA00022801"/>
    </source>
</evidence>
<protein>
    <recommendedName>
        <fullName evidence="14">Crossover junction endonuclease MUS81</fullName>
        <ecNumber evidence="14">3.1.22.-</ecNumber>
    </recommendedName>
</protein>
<evidence type="ECO:0000256" key="6">
    <source>
        <dbReference type="ARBA" id="ARBA00022759"/>
    </source>
</evidence>
<comment type="similarity">
    <text evidence="3 14">Belongs to the XPF family.</text>
</comment>
<evidence type="ECO:0000256" key="15">
    <source>
        <dbReference type="SAM" id="MobiDB-lite"/>
    </source>
</evidence>
<dbReference type="InterPro" id="IPR027421">
    <property type="entry name" value="DNA_pol_lamdba_lyase_dom_sf"/>
</dbReference>
<comment type="subcellular location">
    <subcellularLocation>
        <location evidence="2 14">Nucleus</location>
    </subcellularLocation>
</comment>
<gene>
    <name evidence="17" type="ORF">BASA50_002423</name>
</gene>
<keyword evidence="6 14" id="KW-0255">Endonuclease</keyword>
<evidence type="ECO:0000256" key="1">
    <source>
        <dbReference type="ARBA" id="ARBA00001946"/>
    </source>
</evidence>
<organism evidence="17 18">
    <name type="scientific">Batrachochytrium salamandrivorans</name>
    <dbReference type="NCBI Taxonomy" id="1357716"/>
    <lineage>
        <taxon>Eukaryota</taxon>
        <taxon>Fungi</taxon>
        <taxon>Fungi incertae sedis</taxon>
        <taxon>Chytridiomycota</taxon>
        <taxon>Chytridiomycota incertae sedis</taxon>
        <taxon>Chytridiomycetes</taxon>
        <taxon>Rhizophydiales</taxon>
        <taxon>Rhizophydiales incertae sedis</taxon>
        <taxon>Batrachochytrium</taxon>
    </lineage>
</organism>
<evidence type="ECO:0000256" key="4">
    <source>
        <dbReference type="ARBA" id="ARBA00022722"/>
    </source>
</evidence>
<sequence length="838" mass="92002">MATRDKTTGGSKVSVLGPCKKKPAASAEIESANPLFVKWLSEWFEKAKADAFGNGTGAKLHWTYKKALDSMRLHPEKLVSGTDARRVKSVGPRIAERLEAQLQLHFKENPDARIAWDEALCASHGSDLSHQIDRAAILSDTPMQSCVPSQDKDTESMHNPLLSTALLSTRTAAASSRPRAKRKPPLEGVDQPRMYVPRYRSGAYAILVALFKHAPMDSFMSKQEIITAGQPYTDTSFVVSNAASGPPHTAWSSMMTLVKKELVIRSGVPYRFSLSEEGIAIAKLLTQLESSSVTSSLPASLSQSSTVYLELSSSEASHSDAGFSESDEPMIYKDVDFHDDMDFMQGLPPLKTDHPQNRVSLAGEKLHNRGGMGFSYIDCDGNSVQSRDDAEAVVCENTFILRYRVQFDLHGVTREFLKHVQIEGCVLDTGGEVRGLLQDSFAPKMASRQLAAASEPLSNQEAFIAKCRTGNAGAVSKPSAGNPCALQSLKQTRASSSSSITNHGILYQPSTFRAEKSSHHGAAKSIVPSKIQLIHFPAGGFEIHLVLDSREVVRRNNRTFFQTELEKLGVPVLTRALALGDFIWVARKRKPNTDGYSLAVNEFEDGEIVLNSIIERKLLDDLVASIKDDRYKEQKFRLGSCGINNVIYLVEEGSSADAEGFGMSRIMTAMTQTQVLNHFFLKRTHSALDTVAYLHCMTQIITAAFKNENLYALRAVDVSKDTVTEMRRAVAHDLGTHIENVLLSYEAFCGMNTKTGSFTCGDIWMRQLMCIRGISAEKASAISARFPTPQSLKKSLASIPDSKAKQAMLRTIGDGRRAIGAALAVTIIEFFEADQYHE</sequence>
<name>A0ABQ8FLA4_9FUNG</name>
<dbReference type="CDD" id="cd20074">
    <property type="entry name" value="XPF_nuclease_Mus81"/>
    <property type="match status" value="1"/>
</dbReference>
<evidence type="ECO:0000256" key="9">
    <source>
        <dbReference type="ARBA" id="ARBA00022842"/>
    </source>
</evidence>
<dbReference type="InterPro" id="IPR006166">
    <property type="entry name" value="ERCC4_domain"/>
</dbReference>
<evidence type="ECO:0000313" key="17">
    <source>
        <dbReference type="EMBL" id="KAH6600248.1"/>
    </source>
</evidence>
<keyword evidence="9 14" id="KW-0460">Magnesium</keyword>
<feature type="domain" description="ERCC4" evidence="16">
    <location>
        <begin position="544"/>
        <end position="654"/>
    </location>
</feature>
<comment type="subunit">
    <text evidence="14">Interacts with EME1.</text>
</comment>
<dbReference type="PANTHER" id="PTHR13451">
    <property type="entry name" value="CLASS II CROSSOVER JUNCTION ENDONUCLEASE MUS81"/>
    <property type="match status" value="1"/>
</dbReference>
<evidence type="ECO:0000256" key="3">
    <source>
        <dbReference type="ARBA" id="ARBA00010015"/>
    </source>
</evidence>
<evidence type="ECO:0000256" key="12">
    <source>
        <dbReference type="ARBA" id="ARBA00023242"/>
    </source>
</evidence>
<dbReference type="InterPro" id="IPR047416">
    <property type="entry name" value="XPF_nuclease_Mus81"/>
</dbReference>
<evidence type="ECO:0000313" key="18">
    <source>
        <dbReference type="Proteomes" id="UP001648503"/>
    </source>
</evidence>
<dbReference type="InterPro" id="IPR042530">
    <property type="entry name" value="EME1/EME2_C"/>
</dbReference>
<evidence type="ECO:0000256" key="5">
    <source>
        <dbReference type="ARBA" id="ARBA00022723"/>
    </source>
</evidence>
<dbReference type="InterPro" id="IPR010996">
    <property type="entry name" value="HHH_MUS81"/>
</dbReference>
<comment type="function">
    <text evidence="14">Interacts with EME1 to form a DNA structure-specific endonuclease with substrate preference for branched DNA structures with a 5'-end at the branch nick. Typical substrates include 3'-flap structures, D-loops, replication forks and nicked Holliday junctions. May be required in mitosis for the processing of stalled or collapsed replication fork intermediates. May be required in meiosis for the repair of meiosis-specific double strand breaks subsequent to single-end invasion (SEI).</text>
</comment>
<evidence type="ECO:0000256" key="13">
    <source>
        <dbReference type="ARBA" id="ARBA00023254"/>
    </source>
</evidence>
<keyword evidence="12 14" id="KW-0539">Nucleus</keyword>
<evidence type="ECO:0000256" key="7">
    <source>
        <dbReference type="ARBA" id="ARBA00022763"/>
    </source>
</evidence>
<keyword evidence="18" id="KW-1185">Reference proteome</keyword>
<feature type="region of interest" description="Disordered" evidence="15">
    <location>
        <begin position="170"/>
        <end position="190"/>
    </location>
</feature>
<dbReference type="SMART" id="SM00891">
    <property type="entry name" value="ERCC4"/>
    <property type="match status" value="1"/>
</dbReference>
<dbReference type="Gene3D" id="1.10.150.110">
    <property type="entry name" value="DNA polymerase beta, N-terminal domain-like"/>
    <property type="match status" value="1"/>
</dbReference>